<dbReference type="EMBL" id="CM044708">
    <property type="protein sequence ID" value="KAI5649334.1"/>
    <property type="molecule type" value="Genomic_DNA"/>
</dbReference>
<sequence>MFMKLQHFDTSNCFHSLLSTKSNNSINTGTSVTPIKKHNCHKPQSQRLQQQKLRLESSKLGKNGGKMGFDKNPIEKSGKDDNFIDSFVPRDSHGSGVNDLCHRSSSVRIKSKNGSGRVKQEEKFDVNFRGGSAKDAKLKKLHPKDSAKNQNGFIKKPDCIGKNKRENGLELRSGNLNGEVKTKCSRKWLKYGGCLPAILEALESESDLDEAFKPWEHSLSNKERSIILKEQVMWERALEIFEWFKRKGCYEVNVIHYNIMLRILGRARRWDEVERVWEEMVERRIEPVNSTYGTLIDVYSKGGLREHAIKWLELMRSRGMEPDEVTMGIVVQMYKNIGEFKKAEEFFMKWSSGKCVPERPGNVGLGSTRGMNGNTKPLTSLSSYTYNTLIDTYGKAGQVKEASETFDLMLREGIVPNTVTFNTMIHMRGNNGQLDEVSSLIQKMEELRCPPDTRTYNILIFLHAKHDDIDTAAKYFNKMKAAALEPDVVSYRTLLYAFSVRHMVHEAEALIAEMDKRGLEIDEFTQSALIRMYIGAGMLKTSWLWFQRFHLTGTMSSECYSANIDAFGERGYVIEAEKVFNCCREGNQLTVLEFNVMVKAYGISKKYNEACCLFDSMEQHGVFPDRCSYNSLIQMLASADLPEKARNYVRRMQHAGLVDDCIPYCAVISSFAKLGKLEMALELFQEMIGFNIQPDVVVYGVLINAFADTGNVKEAARYVDAMRRSGVQINAVIYNSLIKLYTKVGYLEEAEEAYEMLQSFEVGADVYSSNCMIDLYSKRSMIRQAEKIFENLIRKKQANEFSYAMMLCMYRRNGKFLEAIQIAQKMKELGLLTDLLSFNNVLCLYASDGRYKEAAETFKEMLVSAIQPDDSTFKALGTILLKCGVPREAIGKHELLRKEDAERGLKAWTTTLSSVISISNDVDIDDC</sequence>
<proteinExistence type="predicted"/>
<evidence type="ECO:0000313" key="2">
    <source>
        <dbReference type="Proteomes" id="UP001060085"/>
    </source>
</evidence>
<reference evidence="2" key="1">
    <citation type="journal article" date="2023" name="Nat. Plants">
        <title>Single-cell RNA sequencing provides a high-resolution roadmap for understanding the multicellular compartmentation of specialized metabolism.</title>
        <authorList>
            <person name="Sun S."/>
            <person name="Shen X."/>
            <person name="Li Y."/>
            <person name="Li Y."/>
            <person name="Wang S."/>
            <person name="Li R."/>
            <person name="Zhang H."/>
            <person name="Shen G."/>
            <person name="Guo B."/>
            <person name="Wei J."/>
            <person name="Xu J."/>
            <person name="St-Pierre B."/>
            <person name="Chen S."/>
            <person name="Sun C."/>
        </authorList>
    </citation>
    <scope>NUCLEOTIDE SEQUENCE [LARGE SCALE GENOMIC DNA]</scope>
</reference>
<protein>
    <submittedName>
        <fullName evidence="1">Uncharacterized protein</fullName>
    </submittedName>
</protein>
<evidence type="ECO:0000313" key="1">
    <source>
        <dbReference type="EMBL" id="KAI5649334.1"/>
    </source>
</evidence>
<organism evidence="1 2">
    <name type="scientific">Catharanthus roseus</name>
    <name type="common">Madagascar periwinkle</name>
    <name type="synonym">Vinca rosea</name>
    <dbReference type="NCBI Taxonomy" id="4058"/>
    <lineage>
        <taxon>Eukaryota</taxon>
        <taxon>Viridiplantae</taxon>
        <taxon>Streptophyta</taxon>
        <taxon>Embryophyta</taxon>
        <taxon>Tracheophyta</taxon>
        <taxon>Spermatophyta</taxon>
        <taxon>Magnoliopsida</taxon>
        <taxon>eudicotyledons</taxon>
        <taxon>Gunneridae</taxon>
        <taxon>Pentapetalae</taxon>
        <taxon>asterids</taxon>
        <taxon>lamiids</taxon>
        <taxon>Gentianales</taxon>
        <taxon>Apocynaceae</taxon>
        <taxon>Rauvolfioideae</taxon>
        <taxon>Vinceae</taxon>
        <taxon>Catharanthinae</taxon>
        <taxon>Catharanthus</taxon>
    </lineage>
</organism>
<dbReference type="Proteomes" id="UP001060085">
    <property type="component" value="Linkage Group LG08"/>
</dbReference>
<accession>A0ACB9ZQG2</accession>
<name>A0ACB9ZQG2_CATRO</name>
<gene>
    <name evidence="1" type="ORF">M9H77_35339</name>
</gene>
<keyword evidence="2" id="KW-1185">Reference proteome</keyword>
<comment type="caution">
    <text evidence="1">The sequence shown here is derived from an EMBL/GenBank/DDBJ whole genome shotgun (WGS) entry which is preliminary data.</text>
</comment>